<dbReference type="GeneID" id="116537905"/>
<name>A0A6J3GF23_SAPAP</name>
<evidence type="ECO:0000256" key="1">
    <source>
        <dbReference type="SAM" id="MobiDB-lite"/>
    </source>
</evidence>
<protein>
    <submittedName>
        <fullName evidence="3">Basic proline-rich protein-like</fullName>
    </submittedName>
</protein>
<feature type="compositionally biased region" description="Basic and acidic residues" evidence="1">
    <location>
        <begin position="160"/>
        <end position="169"/>
    </location>
</feature>
<evidence type="ECO:0000313" key="2">
    <source>
        <dbReference type="Proteomes" id="UP000504640"/>
    </source>
</evidence>
<evidence type="ECO:0000313" key="3">
    <source>
        <dbReference type="RefSeq" id="XP_032116017.1"/>
    </source>
</evidence>
<dbReference type="AlphaFoldDB" id="A0A6J3GF23"/>
<accession>A0A6J3GF23</accession>
<sequence length="281" mass="29640">MSAPLRASLPPHPCPVPPASAPSGPCPPPGRTDVPEARRGGSEGASVLQGEENQVLRSECAPSALPPRLPAPEVGSRAGASGLGPAAASARCSLGPAAASAPLQPRPCPPARRPCGGLSEGNAARPCPCSSGSETERKWAKVGLQECPPAPPDKAPLPRSENHAPGESRRPKKVYNHWAGGFHDGVETTRVAHTSTRTAEPTWKHHGIRFRQMPSEKSTPERKNLRKGIQKESPPLCKIGKCTQSPHSRECHRTPRNGRLQPASSSLFSSSPPFFTRIGDS</sequence>
<gene>
    <name evidence="3" type="primary">LOC116537905</name>
</gene>
<dbReference type="RefSeq" id="XP_032116017.1">
    <property type="nucleotide sequence ID" value="XM_032260126.1"/>
</dbReference>
<reference evidence="3" key="1">
    <citation type="submission" date="2025-08" db="UniProtKB">
        <authorList>
            <consortium name="RefSeq"/>
        </authorList>
    </citation>
    <scope>IDENTIFICATION</scope>
    <source>
        <tissue evidence="3">Blood</tissue>
    </source>
</reference>
<feature type="compositionally biased region" description="Pro residues" evidence="1">
    <location>
        <begin position="10"/>
        <end position="30"/>
    </location>
</feature>
<organism evidence="2 3">
    <name type="scientific">Sapajus apella</name>
    <name type="common">Brown-capped capuchin</name>
    <name type="synonym">Cebus apella</name>
    <dbReference type="NCBI Taxonomy" id="9515"/>
    <lineage>
        <taxon>Eukaryota</taxon>
        <taxon>Metazoa</taxon>
        <taxon>Chordata</taxon>
        <taxon>Craniata</taxon>
        <taxon>Vertebrata</taxon>
        <taxon>Euteleostomi</taxon>
        <taxon>Mammalia</taxon>
        <taxon>Eutheria</taxon>
        <taxon>Euarchontoglires</taxon>
        <taxon>Primates</taxon>
        <taxon>Haplorrhini</taxon>
        <taxon>Platyrrhini</taxon>
        <taxon>Cebidae</taxon>
        <taxon>Cebinae</taxon>
        <taxon>Sapajus</taxon>
    </lineage>
</organism>
<feature type="compositionally biased region" description="Low complexity" evidence="1">
    <location>
        <begin position="262"/>
        <end position="275"/>
    </location>
</feature>
<feature type="region of interest" description="Disordered" evidence="1">
    <location>
        <begin position="1"/>
        <end position="281"/>
    </location>
</feature>
<dbReference type="Proteomes" id="UP000504640">
    <property type="component" value="Unplaced"/>
</dbReference>
<keyword evidence="2" id="KW-1185">Reference proteome</keyword>
<proteinExistence type="predicted"/>
<feature type="compositionally biased region" description="Low complexity" evidence="1">
    <location>
        <begin position="71"/>
        <end position="90"/>
    </location>
</feature>